<dbReference type="EMBL" id="CAEZTT010000127">
    <property type="protein sequence ID" value="CAB4582102.1"/>
    <property type="molecule type" value="Genomic_DNA"/>
</dbReference>
<reference evidence="1" key="1">
    <citation type="submission" date="2020-05" db="EMBL/GenBank/DDBJ databases">
        <authorList>
            <person name="Chiriac C."/>
            <person name="Salcher M."/>
            <person name="Ghai R."/>
            <person name="Kavagutti S V."/>
        </authorList>
    </citation>
    <scope>NUCLEOTIDE SEQUENCE</scope>
</reference>
<protein>
    <submittedName>
        <fullName evidence="1">Unannotated protein</fullName>
    </submittedName>
</protein>
<gene>
    <name evidence="1" type="ORF">UFOPK1726_00999</name>
</gene>
<proteinExistence type="predicted"/>
<organism evidence="1">
    <name type="scientific">freshwater metagenome</name>
    <dbReference type="NCBI Taxonomy" id="449393"/>
    <lineage>
        <taxon>unclassified sequences</taxon>
        <taxon>metagenomes</taxon>
        <taxon>ecological metagenomes</taxon>
    </lineage>
</organism>
<accession>A0A6J6EZV8</accession>
<dbReference type="AlphaFoldDB" id="A0A6J6EZV8"/>
<name>A0A6J6EZV8_9ZZZZ</name>
<sequence length="416" mass="47665">MNLLPSFTSTPINMIDIPQIFHNYHSYLINLNKNIILYPPISPTPPHNKSTLKNFLSKLKSYHTLNLSQNNLIPSSPNNTYDFKLTQKSHRFYNSSIILLQQHPSKLLFVAGKQTQPLTFQNIKSIQINNDIIHINSIDQYLQLFDTTPFDDVLHNLQEHKHLLPPSTNPSSTSFKHSWKQHEYNHYKLIATPINFNKPIAPQLLPHTTIYKKHDGSNLSQTQRDALTNAIKTQFFKNFFIIHQSHGGKNISFVKLPYSRTTPKPHNHILPLFEDNQKLGQDLYKFKYAITLPSSKLSIPGGGSDTTDPLASFNATRETLEESNIFLPIDPSFNLAKTNFDKTHRQFRTVGFYKFLPQNTLRSLTTLSQNPAFFGELQDIDIYPYNRKHVNGKTAALFANISAQRKKTSKKSPATN</sequence>
<evidence type="ECO:0000313" key="1">
    <source>
        <dbReference type="EMBL" id="CAB4582102.1"/>
    </source>
</evidence>